<dbReference type="AlphaFoldDB" id="A0A6H1ZSI5"/>
<sequence length="67" mass="8246">MFQKYRFKRLSRNVARYIKVMDFMMTALGVNRNSRRHFWREFVRDSDVRSEFVDDMMKIFSRLKGGS</sequence>
<reference evidence="1" key="1">
    <citation type="submission" date="2020-03" db="EMBL/GenBank/DDBJ databases">
        <title>The deep terrestrial virosphere.</title>
        <authorList>
            <person name="Holmfeldt K."/>
            <person name="Nilsson E."/>
            <person name="Simone D."/>
            <person name="Lopez-Fernandez M."/>
            <person name="Wu X."/>
            <person name="de Brujin I."/>
            <person name="Lundin D."/>
            <person name="Andersson A."/>
            <person name="Bertilsson S."/>
            <person name="Dopson M."/>
        </authorList>
    </citation>
    <scope>NUCLEOTIDE SEQUENCE</scope>
    <source>
        <strain evidence="1">TM448A01626</strain>
        <strain evidence="2">TM448B00920</strain>
    </source>
</reference>
<protein>
    <submittedName>
        <fullName evidence="1">Uncharacterized protein</fullName>
    </submittedName>
</protein>
<gene>
    <name evidence="1" type="ORF">TM448A01626_0017</name>
    <name evidence="2" type="ORF">TM448B00920_0017</name>
</gene>
<evidence type="ECO:0000313" key="2">
    <source>
        <dbReference type="EMBL" id="QJH97091.1"/>
    </source>
</evidence>
<organism evidence="1">
    <name type="scientific">viral metagenome</name>
    <dbReference type="NCBI Taxonomy" id="1070528"/>
    <lineage>
        <taxon>unclassified sequences</taxon>
        <taxon>metagenomes</taxon>
        <taxon>organismal metagenomes</taxon>
    </lineage>
</organism>
<evidence type="ECO:0000313" key="1">
    <source>
        <dbReference type="EMBL" id="QJA50160.1"/>
    </source>
</evidence>
<dbReference type="EMBL" id="MT144177">
    <property type="protein sequence ID" value="QJA50160.1"/>
    <property type="molecule type" value="Genomic_DNA"/>
</dbReference>
<proteinExistence type="predicted"/>
<dbReference type="EMBL" id="MT144673">
    <property type="protein sequence ID" value="QJH97091.1"/>
    <property type="molecule type" value="Genomic_DNA"/>
</dbReference>
<accession>A0A6H1ZSI5</accession>
<name>A0A6H1ZSI5_9ZZZZ</name>